<protein>
    <submittedName>
        <fullName evidence="1">Uncharacterized protein</fullName>
    </submittedName>
</protein>
<proteinExistence type="predicted"/>
<evidence type="ECO:0000313" key="2">
    <source>
        <dbReference type="Proteomes" id="UP000321317"/>
    </source>
</evidence>
<gene>
    <name evidence="1" type="ORF">FVD16_09445</name>
</gene>
<keyword evidence="2" id="KW-1185">Reference proteome</keyword>
<dbReference type="Proteomes" id="UP000321317">
    <property type="component" value="Unassembled WGS sequence"/>
</dbReference>
<dbReference type="EMBL" id="VRMA01000075">
    <property type="protein sequence ID" value="TXK54314.1"/>
    <property type="molecule type" value="Genomic_DNA"/>
</dbReference>
<name>A0ABY3KZA3_9BACT</name>
<dbReference type="RefSeq" id="WP_147734825.1">
    <property type="nucleotide sequence ID" value="NZ_JANKHQ010000083.1"/>
</dbReference>
<accession>A0ABY3KZA3</accession>
<reference evidence="1 2" key="1">
    <citation type="submission" date="2019-08" db="EMBL/GenBank/DDBJ databases">
        <title>Rapid identification of Enteric Bacteria from Whole Genome Sequences (WGS) using Average Nucleotide Identity (ANI).</title>
        <authorList>
            <person name="Lane C."/>
        </authorList>
    </citation>
    <scope>NUCLEOTIDE SEQUENCE [LARGE SCALE GENOMIC DNA]</scope>
    <source>
        <strain evidence="1 2">D4984</strain>
    </source>
</reference>
<comment type="caution">
    <text evidence="1">The sequence shown here is derived from an EMBL/GenBank/DDBJ whole genome shotgun (WGS) entry which is preliminary data.</text>
</comment>
<evidence type="ECO:0000313" key="1">
    <source>
        <dbReference type="EMBL" id="TXK54314.1"/>
    </source>
</evidence>
<organism evidence="1 2">
    <name type="scientific">Campylobacter helveticus</name>
    <dbReference type="NCBI Taxonomy" id="28898"/>
    <lineage>
        <taxon>Bacteria</taxon>
        <taxon>Pseudomonadati</taxon>
        <taxon>Campylobacterota</taxon>
        <taxon>Epsilonproteobacteria</taxon>
        <taxon>Campylobacterales</taxon>
        <taxon>Campylobacteraceae</taxon>
        <taxon>Campylobacter</taxon>
    </lineage>
</organism>
<sequence>MKQAINNLKDYAELAWASYFNFDYIKEQKADDYKISQTRFFKNKDDLENLEYFKALYKNYNEYLIIDDSFVIYPKLNGEFSELQAKNFSQRYEIKFHQPNTTSGFSATLFYDKEKDKFVVGFRGKI</sequence>